<evidence type="ECO:0000256" key="3">
    <source>
        <dbReference type="ARBA" id="ARBA00023082"/>
    </source>
</evidence>
<comment type="caution">
    <text evidence="7">The sequence shown here is derived from an EMBL/GenBank/DDBJ whole genome shotgun (WGS) entry which is preliminary data.</text>
</comment>
<dbReference type="CDD" id="cd06171">
    <property type="entry name" value="Sigma70_r4"/>
    <property type="match status" value="1"/>
</dbReference>
<dbReference type="InterPro" id="IPR013325">
    <property type="entry name" value="RNA_pol_sigma_r2"/>
</dbReference>
<feature type="domain" description="RNA polymerase sigma factor 70 region 4 type 2" evidence="6">
    <location>
        <begin position="124"/>
        <end position="174"/>
    </location>
</feature>
<reference evidence="7 8" key="1">
    <citation type="submission" date="2018-11" db="EMBL/GenBank/DDBJ databases">
        <authorList>
            <person name="Zhou Z."/>
            <person name="Wang G."/>
        </authorList>
    </citation>
    <scope>NUCLEOTIDE SEQUENCE [LARGE SCALE GENOMIC DNA]</scope>
    <source>
        <strain evidence="7 8">KCTC42998</strain>
    </source>
</reference>
<evidence type="ECO:0000313" key="7">
    <source>
        <dbReference type="EMBL" id="RRB17334.1"/>
    </source>
</evidence>
<sequence>MNDEEGLVRRIILGDVRAYQTLVERYQRLVLHMVGRIVHQSEDIEDVCQEVFIKVYRHLPDYKFGSKLSTWIASIAYRTAINYIKKTSREPVSGFSEQGPEELPNSGLANPEEMLMHQDWKAFLHAQIDKLPVQYRTILTLYHLEELSYEEIGQATGLPEGTVKNYLFRARKLLKEALLRYKNSEQWR</sequence>
<gene>
    <name evidence="7" type="ORF">EHT87_03350</name>
</gene>
<dbReference type="Proteomes" id="UP000274271">
    <property type="component" value="Unassembled WGS sequence"/>
</dbReference>
<dbReference type="NCBIfam" id="TIGR02937">
    <property type="entry name" value="sigma70-ECF"/>
    <property type="match status" value="1"/>
</dbReference>
<keyword evidence="8" id="KW-1185">Reference proteome</keyword>
<evidence type="ECO:0000256" key="1">
    <source>
        <dbReference type="ARBA" id="ARBA00010641"/>
    </source>
</evidence>
<dbReference type="SUPFAM" id="SSF88946">
    <property type="entry name" value="Sigma2 domain of RNA polymerase sigma factors"/>
    <property type="match status" value="1"/>
</dbReference>
<evidence type="ECO:0000259" key="5">
    <source>
        <dbReference type="Pfam" id="PF04542"/>
    </source>
</evidence>
<feature type="domain" description="RNA polymerase sigma-70 region 2" evidence="5">
    <location>
        <begin position="22"/>
        <end position="89"/>
    </location>
</feature>
<dbReference type="PANTHER" id="PTHR43133:SF51">
    <property type="entry name" value="RNA POLYMERASE SIGMA FACTOR"/>
    <property type="match status" value="1"/>
</dbReference>
<dbReference type="PANTHER" id="PTHR43133">
    <property type="entry name" value="RNA POLYMERASE ECF-TYPE SIGMA FACTO"/>
    <property type="match status" value="1"/>
</dbReference>
<evidence type="ECO:0000256" key="2">
    <source>
        <dbReference type="ARBA" id="ARBA00023015"/>
    </source>
</evidence>
<evidence type="ECO:0000313" key="8">
    <source>
        <dbReference type="Proteomes" id="UP000274271"/>
    </source>
</evidence>
<dbReference type="Pfam" id="PF04542">
    <property type="entry name" value="Sigma70_r2"/>
    <property type="match status" value="1"/>
</dbReference>
<dbReference type="Gene3D" id="1.10.10.10">
    <property type="entry name" value="Winged helix-like DNA-binding domain superfamily/Winged helix DNA-binding domain"/>
    <property type="match status" value="1"/>
</dbReference>
<keyword evidence="4" id="KW-0804">Transcription</keyword>
<proteinExistence type="inferred from homology"/>
<comment type="similarity">
    <text evidence="1">Belongs to the sigma-70 factor family. ECF subfamily.</text>
</comment>
<dbReference type="OrthoDB" id="9785675at2"/>
<keyword evidence="2" id="KW-0805">Transcription regulation</keyword>
<dbReference type="GO" id="GO:0006352">
    <property type="term" value="P:DNA-templated transcription initiation"/>
    <property type="evidence" value="ECO:0007669"/>
    <property type="project" value="InterPro"/>
</dbReference>
<dbReference type="InterPro" id="IPR007627">
    <property type="entry name" value="RNA_pol_sigma70_r2"/>
</dbReference>
<dbReference type="InterPro" id="IPR014284">
    <property type="entry name" value="RNA_pol_sigma-70_dom"/>
</dbReference>
<dbReference type="SUPFAM" id="SSF88659">
    <property type="entry name" value="Sigma3 and sigma4 domains of RNA polymerase sigma factors"/>
    <property type="match status" value="1"/>
</dbReference>
<dbReference type="InterPro" id="IPR036388">
    <property type="entry name" value="WH-like_DNA-bd_sf"/>
</dbReference>
<dbReference type="GO" id="GO:0016987">
    <property type="term" value="F:sigma factor activity"/>
    <property type="evidence" value="ECO:0007669"/>
    <property type="project" value="UniProtKB-KW"/>
</dbReference>
<dbReference type="AlphaFoldDB" id="A0A3P1CWT9"/>
<dbReference type="InterPro" id="IPR013324">
    <property type="entry name" value="RNA_pol_sigma_r3/r4-like"/>
</dbReference>
<organism evidence="7 8">
    <name type="scientific">Larkinella knui</name>
    <dbReference type="NCBI Taxonomy" id="2025310"/>
    <lineage>
        <taxon>Bacteria</taxon>
        <taxon>Pseudomonadati</taxon>
        <taxon>Bacteroidota</taxon>
        <taxon>Cytophagia</taxon>
        <taxon>Cytophagales</taxon>
        <taxon>Spirosomataceae</taxon>
        <taxon>Larkinella</taxon>
    </lineage>
</organism>
<dbReference type="InterPro" id="IPR013249">
    <property type="entry name" value="RNA_pol_sigma70_r4_t2"/>
</dbReference>
<dbReference type="Pfam" id="PF08281">
    <property type="entry name" value="Sigma70_r4_2"/>
    <property type="match status" value="1"/>
</dbReference>
<evidence type="ECO:0000259" key="6">
    <source>
        <dbReference type="Pfam" id="PF08281"/>
    </source>
</evidence>
<dbReference type="Gene3D" id="1.10.1740.10">
    <property type="match status" value="1"/>
</dbReference>
<protein>
    <submittedName>
        <fullName evidence="7">RNA polymerase sigma factor</fullName>
    </submittedName>
</protein>
<dbReference type="RefSeq" id="WP_124903843.1">
    <property type="nucleotide sequence ID" value="NZ_RQJP01000001.1"/>
</dbReference>
<dbReference type="GO" id="GO:0003677">
    <property type="term" value="F:DNA binding"/>
    <property type="evidence" value="ECO:0007669"/>
    <property type="project" value="InterPro"/>
</dbReference>
<dbReference type="InterPro" id="IPR039425">
    <property type="entry name" value="RNA_pol_sigma-70-like"/>
</dbReference>
<dbReference type="EMBL" id="RQJP01000001">
    <property type="protein sequence ID" value="RRB17334.1"/>
    <property type="molecule type" value="Genomic_DNA"/>
</dbReference>
<evidence type="ECO:0000256" key="4">
    <source>
        <dbReference type="ARBA" id="ARBA00023163"/>
    </source>
</evidence>
<keyword evidence="3" id="KW-0731">Sigma factor</keyword>
<accession>A0A3P1CWT9</accession>
<name>A0A3P1CWT9_9BACT</name>